<evidence type="ECO:0000256" key="4">
    <source>
        <dbReference type="ARBA" id="ARBA00022741"/>
    </source>
</evidence>
<gene>
    <name evidence="8" type="ORF">EV675_1589</name>
</gene>
<dbReference type="GO" id="GO:0015658">
    <property type="term" value="F:branched-chain amino acid transmembrane transporter activity"/>
    <property type="evidence" value="ECO:0007669"/>
    <property type="project" value="TreeGrafter"/>
</dbReference>
<organism evidence="8 9">
    <name type="scientific">Pigmentiphaga kullae</name>
    <dbReference type="NCBI Taxonomy" id="151784"/>
    <lineage>
        <taxon>Bacteria</taxon>
        <taxon>Pseudomonadati</taxon>
        <taxon>Pseudomonadota</taxon>
        <taxon>Betaproteobacteria</taxon>
        <taxon>Burkholderiales</taxon>
        <taxon>Alcaligenaceae</taxon>
        <taxon>Pigmentiphaga</taxon>
    </lineage>
</organism>
<evidence type="ECO:0000256" key="1">
    <source>
        <dbReference type="ARBA" id="ARBA00005417"/>
    </source>
</evidence>
<keyword evidence="9" id="KW-1185">Reference proteome</keyword>
<dbReference type="Gene3D" id="3.40.50.300">
    <property type="entry name" value="P-loop containing nucleotide triphosphate hydrolases"/>
    <property type="match status" value="1"/>
</dbReference>
<keyword evidence="3" id="KW-1003">Cell membrane</keyword>
<dbReference type="GO" id="GO:0016887">
    <property type="term" value="F:ATP hydrolysis activity"/>
    <property type="evidence" value="ECO:0007669"/>
    <property type="project" value="InterPro"/>
</dbReference>
<dbReference type="Proteomes" id="UP000292445">
    <property type="component" value="Unassembled WGS sequence"/>
</dbReference>
<evidence type="ECO:0000313" key="8">
    <source>
        <dbReference type="EMBL" id="RZS85560.1"/>
    </source>
</evidence>
<sequence>MTEGVRSNERTAAPLLSLRRVEAAYGTSQALFGVDLEIHAGECVALLGRNGMGKSTTVKSIMGLLRLRGGDVEWRGRSLRPLVAHQIARAGLGLVPEGRRVFPNLTVRENLLATARPSPSRGAGWSLDDIYGMFPRLRERERNLGCHLSGGEQQMLAIGRALMTAPELLILDEATEGLAPLVRGDIWRCIELLKRRGLALLVIDKNLGPLMRVADRHYILEKGAVVWRGSSQALRDRPELVRDYIGM</sequence>
<dbReference type="PROSITE" id="PS50893">
    <property type="entry name" value="ABC_TRANSPORTER_2"/>
    <property type="match status" value="1"/>
</dbReference>
<dbReference type="SUPFAM" id="SSF52540">
    <property type="entry name" value="P-loop containing nucleoside triphosphate hydrolases"/>
    <property type="match status" value="1"/>
</dbReference>
<dbReference type="InterPro" id="IPR052156">
    <property type="entry name" value="BCAA_Transport_ATP-bd_LivF"/>
</dbReference>
<dbReference type="PROSITE" id="PS00211">
    <property type="entry name" value="ABC_TRANSPORTER_1"/>
    <property type="match status" value="1"/>
</dbReference>
<protein>
    <submittedName>
        <fullName evidence="8">Amino acid/amide ABC transporter ATP-binding protein 2 (HAAT family)</fullName>
    </submittedName>
</protein>
<evidence type="ECO:0000256" key="5">
    <source>
        <dbReference type="ARBA" id="ARBA00022840"/>
    </source>
</evidence>
<comment type="similarity">
    <text evidence="1">Belongs to the ABC transporter superfamily.</text>
</comment>
<dbReference type="InterPro" id="IPR003593">
    <property type="entry name" value="AAA+_ATPase"/>
</dbReference>
<evidence type="ECO:0000256" key="6">
    <source>
        <dbReference type="ARBA" id="ARBA00022970"/>
    </source>
</evidence>
<evidence type="ECO:0000259" key="7">
    <source>
        <dbReference type="PROSITE" id="PS50893"/>
    </source>
</evidence>
<dbReference type="InterPro" id="IPR017871">
    <property type="entry name" value="ABC_transporter-like_CS"/>
</dbReference>
<accession>A0A4Q7NLY1</accession>
<evidence type="ECO:0000313" key="9">
    <source>
        <dbReference type="Proteomes" id="UP000292445"/>
    </source>
</evidence>
<dbReference type="EMBL" id="SGXC01000001">
    <property type="protein sequence ID" value="RZS85560.1"/>
    <property type="molecule type" value="Genomic_DNA"/>
</dbReference>
<dbReference type="PANTHER" id="PTHR43820">
    <property type="entry name" value="HIGH-AFFINITY BRANCHED-CHAIN AMINO ACID TRANSPORT ATP-BINDING PROTEIN LIVF"/>
    <property type="match status" value="1"/>
</dbReference>
<keyword evidence="3" id="KW-0472">Membrane</keyword>
<dbReference type="InterPro" id="IPR027417">
    <property type="entry name" value="P-loop_NTPase"/>
</dbReference>
<dbReference type="SMART" id="SM00382">
    <property type="entry name" value="AAA"/>
    <property type="match status" value="1"/>
</dbReference>
<evidence type="ECO:0000256" key="3">
    <source>
        <dbReference type="ARBA" id="ARBA00022475"/>
    </source>
</evidence>
<proteinExistence type="inferred from homology"/>
<evidence type="ECO:0000256" key="2">
    <source>
        <dbReference type="ARBA" id="ARBA00022448"/>
    </source>
</evidence>
<keyword evidence="4" id="KW-0547">Nucleotide-binding</keyword>
<keyword evidence="5 8" id="KW-0067">ATP-binding</keyword>
<feature type="domain" description="ABC transporter" evidence="7">
    <location>
        <begin position="16"/>
        <end position="247"/>
    </location>
</feature>
<comment type="caution">
    <text evidence="8">The sequence shown here is derived from an EMBL/GenBank/DDBJ whole genome shotgun (WGS) entry which is preliminary data.</text>
</comment>
<dbReference type="AlphaFoldDB" id="A0A4Q7NLY1"/>
<dbReference type="RefSeq" id="WP_130356763.1">
    <property type="nucleotide sequence ID" value="NZ_SGXC01000001.1"/>
</dbReference>
<dbReference type="OrthoDB" id="9776369at2"/>
<dbReference type="CDD" id="cd03224">
    <property type="entry name" value="ABC_TM1139_LivF_branched"/>
    <property type="match status" value="1"/>
</dbReference>
<reference evidence="8 9" key="1">
    <citation type="submission" date="2019-02" db="EMBL/GenBank/DDBJ databases">
        <title>Genomic Encyclopedia of Type Strains, Phase IV (KMG-IV): sequencing the most valuable type-strain genomes for metagenomic binning, comparative biology and taxonomic classification.</title>
        <authorList>
            <person name="Goeker M."/>
        </authorList>
    </citation>
    <scope>NUCLEOTIDE SEQUENCE [LARGE SCALE GENOMIC DNA]</scope>
    <source>
        <strain evidence="8 9">K24</strain>
    </source>
</reference>
<dbReference type="PANTHER" id="PTHR43820:SF2">
    <property type="entry name" value="ABC TRANSPORTER ATP-BINDING PROTEIN"/>
    <property type="match status" value="1"/>
</dbReference>
<dbReference type="GO" id="GO:0015807">
    <property type="term" value="P:L-amino acid transport"/>
    <property type="evidence" value="ECO:0007669"/>
    <property type="project" value="TreeGrafter"/>
</dbReference>
<dbReference type="InterPro" id="IPR003439">
    <property type="entry name" value="ABC_transporter-like_ATP-bd"/>
</dbReference>
<keyword evidence="6" id="KW-0029">Amino-acid transport</keyword>
<name>A0A4Q7NLY1_9BURK</name>
<keyword evidence="2" id="KW-0813">Transport</keyword>
<dbReference type="GO" id="GO:0005524">
    <property type="term" value="F:ATP binding"/>
    <property type="evidence" value="ECO:0007669"/>
    <property type="project" value="UniProtKB-KW"/>
</dbReference>
<dbReference type="Pfam" id="PF00005">
    <property type="entry name" value="ABC_tran"/>
    <property type="match status" value="1"/>
</dbReference>